<dbReference type="Gene3D" id="3.40.50.720">
    <property type="entry name" value="NAD(P)-binding Rossmann-like Domain"/>
    <property type="match status" value="1"/>
</dbReference>
<dbReference type="SUPFAM" id="SSF69572">
    <property type="entry name" value="Activating enzymes of the ubiquitin-like proteins"/>
    <property type="match status" value="1"/>
</dbReference>
<dbReference type="GO" id="GO:0005794">
    <property type="term" value="C:Golgi apparatus"/>
    <property type="evidence" value="ECO:0007669"/>
    <property type="project" value="TreeGrafter"/>
</dbReference>
<evidence type="ECO:0000256" key="7">
    <source>
        <dbReference type="SAM" id="Phobius"/>
    </source>
</evidence>
<keyword evidence="9" id="KW-1185">Reference proteome</keyword>
<evidence type="ECO:0000256" key="2">
    <source>
        <dbReference type="ARBA" id="ARBA00009457"/>
    </source>
</evidence>
<evidence type="ECO:0000256" key="6">
    <source>
        <dbReference type="SAM" id="MobiDB-lite"/>
    </source>
</evidence>
<name>A0AAV1APJ0_VICFA</name>
<keyword evidence="4 7" id="KW-1133">Transmembrane helix</keyword>
<comment type="similarity">
    <text evidence="2">Belongs to the CDC50/LEM3 family.</text>
</comment>
<keyword evidence="5 7" id="KW-0472">Membrane</keyword>
<dbReference type="GO" id="GO:0005783">
    <property type="term" value="C:endoplasmic reticulum"/>
    <property type="evidence" value="ECO:0007669"/>
    <property type="project" value="TreeGrafter"/>
</dbReference>
<evidence type="ECO:0000256" key="3">
    <source>
        <dbReference type="ARBA" id="ARBA00022692"/>
    </source>
</evidence>
<dbReference type="GO" id="GO:0008641">
    <property type="term" value="F:ubiquitin-like modifier activating enzyme activity"/>
    <property type="evidence" value="ECO:0007669"/>
    <property type="project" value="InterPro"/>
</dbReference>
<dbReference type="InterPro" id="IPR005045">
    <property type="entry name" value="CDC50/LEM3_fam"/>
</dbReference>
<dbReference type="GO" id="GO:0005886">
    <property type="term" value="C:plasma membrane"/>
    <property type="evidence" value="ECO:0007669"/>
    <property type="project" value="TreeGrafter"/>
</dbReference>
<evidence type="ECO:0000256" key="4">
    <source>
        <dbReference type="ARBA" id="ARBA00022989"/>
    </source>
</evidence>
<feature type="transmembrane region" description="Helical" evidence="7">
    <location>
        <begin position="42"/>
        <end position="64"/>
    </location>
</feature>
<organism evidence="8 9">
    <name type="scientific">Vicia faba</name>
    <name type="common">Broad bean</name>
    <name type="synonym">Faba vulgaris</name>
    <dbReference type="NCBI Taxonomy" id="3906"/>
    <lineage>
        <taxon>Eukaryota</taxon>
        <taxon>Viridiplantae</taxon>
        <taxon>Streptophyta</taxon>
        <taxon>Embryophyta</taxon>
        <taxon>Tracheophyta</taxon>
        <taxon>Spermatophyta</taxon>
        <taxon>Magnoliopsida</taxon>
        <taxon>eudicotyledons</taxon>
        <taxon>Gunneridae</taxon>
        <taxon>Pentapetalae</taxon>
        <taxon>rosids</taxon>
        <taxon>fabids</taxon>
        <taxon>Fabales</taxon>
        <taxon>Fabaceae</taxon>
        <taxon>Papilionoideae</taxon>
        <taxon>50 kb inversion clade</taxon>
        <taxon>NPAAA clade</taxon>
        <taxon>Hologalegina</taxon>
        <taxon>IRL clade</taxon>
        <taxon>Fabeae</taxon>
        <taxon>Vicia</taxon>
    </lineage>
</organism>
<accession>A0AAV1APJ0</accession>
<dbReference type="PANTHER" id="PTHR10926:SF0">
    <property type="entry name" value="CDC50, ISOFORM A"/>
    <property type="match status" value="1"/>
</dbReference>
<evidence type="ECO:0000256" key="5">
    <source>
        <dbReference type="ARBA" id="ARBA00023136"/>
    </source>
</evidence>
<evidence type="ECO:0000256" key="1">
    <source>
        <dbReference type="ARBA" id="ARBA00004141"/>
    </source>
</evidence>
<proteinExistence type="inferred from homology"/>
<dbReference type="Pfam" id="PF03381">
    <property type="entry name" value="CDC50"/>
    <property type="match status" value="1"/>
</dbReference>
<dbReference type="EMBL" id="OX451739">
    <property type="protein sequence ID" value="CAI8611278.1"/>
    <property type="molecule type" value="Genomic_DNA"/>
</dbReference>
<comment type="subcellular location">
    <subcellularLocation>
        <location evidence="1">Membrane</location>
        <topology evidence="1">Multi-pass membrane protein</topology>
    </subcellularLocation>
</comment>
<dbReference type="InterPro" id="IPR035985">
    <property type="entry name" value="Ubiquitin-activating_enz"/>
</dbReference>
<protein>
    <submittedName>
        <fullName evidence="8">Uncharacterized protein</fullName>
    </submittedName>
</protein>
<sequence length="353" mass="39149">MATTSAGSSDPTANRPQTKRPKYSKFTQQELPACKPILTPQAVISAFLIVTVVFIPIGVVSPIASRDVVEIVDRYEDACVPSNWTDKVAFIQSNADKTCTRKLEVPKRMKSPIHVYYQLDNFYQDHRCSNNPPPRATCQSCADGGVLGVVPGIIGCLQALKAIKVAASVGEPLSGRMLLLDALVARICIIKIRGRSLQCEACGENAIMNQQYFREFDYEKFTQTPLSEAPLKLNLLPSESRISSKKYNEIILNKVPHVLVDVRPSHHFKIVSLPNSVKGVTFLLQHQLPQANRQESTSQRLHIINIITSPAHTPSICALQPPRRHVLTPFASYSSGLLQPLQFSNSLILQFLR</sequence>
<feature type="region of interest" description="Disordered" evidence="6">
    <location>
        <begin position="1"/>
        <end position="25"/>
    </location>
</feature>
<evidence type="ECO:0000313" key="9">
    <source>
        <dbReference type="Proteomes" id="UP001157006"/>
    </source>
</evidence>
<keyword evidence="3 7" id="KW-0812">Transmembrane</keyword>
<feature type="compositionally biased region" description="Polar residues" evidence="6">
    <location>
        <begin position="1"/>
        <end position="16"/>
    </location>
</feature>
<gene>
    <name evidence="8" type="ORF">VFH_IV221880</name>
</gene>
<dbReference type="PANTHER" id="PTHR10926">
    <property type="entry name" value="CELL CYCLE CONTROL PROTEIN 50"/>
    <property type="match status" value="1"/>
</dbReference>
<dbReference type="Proteomes" id="UP001157006">
    <property type="component" value="Chromosome 4"/>
</dbReference>
<dbReference type="AlphaFoldDB" id="A0AAV1APJ0"/>
<evidence type="ECO:0000313" key="8">
    <source>
        <dbReference type="EMBL" id="CAI8611278.1"/>
    </source>
</evidence>
<reference evidence="8 9" key="1">
    <citation type="submission" date="2023-01" db="EMBL/GenBank/DDBJ databases">
        <authorList>
            <person name="Kreplak J."/>
        </authorList>
    </citation>
    <scope>NUCLEOTIDE SEQUENCE [LARGE SCALE GENOMIC DNA]</scope>
</reference>